<evidence type="ECO:0000256" key="3">
    <source>
        <dbReference type="ARBA" id="ARBA00022692"/>
    </source>
</evidence>
<dbReference type="SUPFAM" id="SSF140478">
    <property type="entry name" value="LemA-like"/>
    <property type="match status" value="1"/>
</dbReference>
<keyword evidence="3" id="KW-0812">Transmembrane</keyword>
<dbReference type="Gene3D" id="1.20.1440.20">
    <property type="entry name" value="LemA-like domain"/>
    <property type="match status" value="1"/>
</dbReference>
<evidence type="ECO:0000313" key="9">
    <source>
        <dbReference type="Proteomes" id="UP000502899"/>
    </source>
</evidence>
<dbReference type="PANTHER" id="PTHR34478">
    <property type="entry name" value="PROTEIN LEMA"/>
    <property type="match status" value="1"/>
</dbReference>
<dbReference type="Proteomes" id="UP000215361">
    <property type="component" value="Unassembled WGS sequence"/>
</dbReference>
<evidence type="ECO:0000256" key="5">
    <source>
        <dbReference type="ARBA" id="ARBA00023136"/>
    </source>
</evidence>
<dbReference type="Proteomes" id="UP000502899">
    <property type="component" value="Chromosome"/>
</dbReference>
<dbReference type="InterPro" id="IPR007156">
    <property type="entry name" value="MamQ_LemA"/>
</dbReference>
<evidence type="ECO:0000313" key="6">
    <source>
        <dbReference type="EMBL" id="OXZ38904.1"/>
    </source>
</evidence>
<evidence type="ECO:0000256" key="1">
    <source>
        <dbReference type="ARBA" id="ARBA00004167"/>
    </source>
</evidence>
<reference evidence="8" key="2">
    <citation type="submission" date="2017-04" db="EMBL/GenBank/DDBJ databases">
        <title>Finegoldia magna isolated from orthopedic joint implant-associated infections.</title>
        <authorList>
            <person name="Bjorklund S."/>
            <person name="Bruggemann H."/>
            <person name="Jensen A."/>
            <person name="Hellmark B."/>
            <person name="Soderquist B."/>
        </authorList>
    </citation>
    <scope>NUCLEOTIDE SEQUENCE [LARGE SCALE GENOMIC DNA]</scope>
    <source>
        <strain evidence="8">08T492</strain>
    </source>
</reference>
<gene>
    <name evidence="6" type="ORF">B9N56_02635</name>
    <name evidence="7" type="ORF">FOC70_05315</name>
</gene>
<evidence type="ECO:0000256" key="2">
    <source>
        <dbReference type="ARBA" id="ARBA00008854"/>
    </source>
</evidence>
<protein>
    <submittedName>
        <fullName evidence="6">LemA family protein</fullName>
    </submittedName>
</protein>
<dbReference type="GO" id="GO:0016020">
    <property type="term" value="C:membrane"/>
    <property type="evidence" value="ECO:0007669"/>
    <property type="project" value="UniProtKB-SubCell"/>
</dbReference>
<sequence length="184" mass="20577">MKKAGVIIGIIVVLALLLIPQYNGLVQSKENVNEAYAQVQNVVQRRADLIPNLVNTAKGFAKHEEDVFIKVSEARSGVKNAKDPQELAKANDELTSALNGMNVVVERYPELKSDTHFTQLMDELAGSENRIATERKNYNTVVKTYNQKVKRFPTVIFARLMGFSSEKYFEADASAQKAPQVNFE</sequence>
<reference evidence="7 9" key="3">
    <citation type="submission" date="2020-05" db="EMBL/GenBank/DDBJ databases">
        <title>FDA dAtabase for Regulatory Grade micrObial Sequences (FDA-ARGOS): Supporting development and validation of Infectious Disease Dx tests.</title>
        <authorList>
            <person name="Pederson C."/>
            <person name="Tallon L."/>
            <person name="Sadzewicz L."/>
            <person name="Zhao X."/>
            <person name="Vavikolanu K."/>
            <person name="Mehta A."/>
            <person name="Aluvathingal J."/>
            <person name="Nadendla S."/>
            <person name="Myers T."/>
            <person name="Yan Y."/>
            <person name="Sichtig H."/>
        </authorList>
    </citation>
    <scope>NUCLEOTIDE SEQUENCE [LARGE SCALE GENOMIC DNA]</scope>
    <source>
        <strain evidence="7 9">FDAARGOS_764</strain>
    </source>
</reference>
<proteinExistence type="inferred from homology"/>
<organism evidence="6 8">
    <name type="scientific">Finegoldia magna</name>
    <name type="common">Peptostreptococcus magnus</name>
    <dbReference type="NCBI Taxonomy" id="1260"/>
    <lineage>
        <taxon>Bacteria</taxon>
        <taxon>Bacillati</taxon>
        <taxon>Bacillota</taxon>
        <taxon>Tissierellia</taxon>
        <taxon>Tissierellales</taxon>
        <taxon>Peptoniphilaceae</taxon>
        <taxon>Finegoldia</taxon>
    </lineage>
</organism>
<name>A0A133MXM6_FINMA</name>
<dbReference type="RefSeq" id="WP_002838305.1">
    <property type="nucleotide sequence ID" value="NZ_CAMPWK010000056.1"/>
</dbReference>
<comment type="similarity">
    <text evidence="2">Belongs to the LemA family.</text>
</comment>
<dbReference type="EMBL" id="NDYI01000009">
    <property type="protein sequence ID" value="OXZ38904.1"/>
    <property type="molecule type" value="Genomic_DNA"/>
</dbReference>
<dbReference type="PANTHER" id="PTHR34478:SF2">
    <property type="entry name" value="MEMBRANE PROTEIN"/>
    <property type="match status" value="1"/>
</dbReference>
<keyword evidence="4" id="KW-1133">Transmembrane helix</keyword>
<comment type="subcellular location">
    <subcellularLocation>
        <location evidence="1">Membrane</location>
        <topology evidence="1">Single-pass membrane protein</topology>
    </subcellularLocation>
</comment>
<dbReference type="AlphaFoldDB" id="A0A133MXM6"/>
<evidence type="ECO:0000313" key="7">
    <source>
        <dbReference type="EMBL" id="QKH79788.1"/>
    </source>
</evidence>
<dbReference type="Pfam" id="PF04011">
    <property type="entry name" value="LemA"/>
    <property type="match status" value="1"/>
</dbReference>
<evidence type="ECO:0000313" key="8">
    <source>
        <dbReference type="Proteomes" id="UP000215361"/>
    </source>
</evidence>
<evidence type="ECO:0000256" key="4">
    <source>
        <dbReference type="ARBA" id="ARBA00022989"/>
    </source>
</evidence>
<keyword evidence="5" id="KW-0472">Membrane</keyword>
<reference evidence="6" key="1">
    <citation type="journal article" date="2017" name="J. Clin. Microbiol.">
        <title>Finegoldia magna Isolated from Orthopedic Joint Implant-Associated Infections.</title>
        <authorList>
            <person name="Soderquist B."/>
            <person name="Bjorklund S."/>
            <person name="Hellmark B."/>
            <person name="Jensen A."/>
            <person name="Bruggemann H."/>
        </authorList>
    </citation>
    <scope>NUCLEOTIDE SEQUENCE</scope>
    <source>
        <strain evidence="6">08T492</strain>
    </source>
</reference>
<accession>A0A133MXM6</accession>
<dbReference type="EMBL" id="CP054000">
    <property type="protein sequence ID" value="QKH79788.1"/>
    <property type="molecule type" value="Genomic_DNA"/>
</dbReference>
<dbReference type="InterPro" id="IPR023353">
    <property type="entry name" value="LemA-like_dom_sf"/>
</dbReference>